<evidence type="ECO:0000259" key="1">
    <source>
        <dbReference type="Pfam" id="PF07484"/>
    </source>
</evidence>
<organism evidence="2 3">
    <name type="scientific">Mucilaginibacter rigui</name>
    <dbReference type="NCBI Taxonomy" id="534635"/>
    <lineage>
        <taxon>Bacteria</taxon>
        <taxon>Pseudomonadati</taxon>
        <taxon>Bacteroidota</taxon>
        <taxon>Sphingobacteriia</taxon>
        <taxon>Sphingobacteriales</taxon>
        <taxon>Sphingobacteriaceae</taxon>
        <taxon>Mucilaginibacter</taxon>
    </lineage>
</organism>
<proteinExistence type="predicted"/>
<feature type="domain" description="Phage tail collar" evidence="1">
    <location>
        <begin position="7"/>
        <end position="62"/>
    </location>
</feature>
<dbReference type="SUPFAM" id="SSF88874">
    <property type="entry name" value="Receptor-binding domain of short tail fibre protein gp12"/>
    <property type="match status" value="1"/>
</dbReference>
<evidence type="ECO:0000313" key="2">
    <source>
        <dbReference type="EMBL" id="MBD1384685.1"/>
    </source>
</evidence>
<sequence>MEPLLAEIKMFAGNFAPNGWFFCDGSTLPISQYSALFALLGTTYGGDGVQTFNLPDLRGRTPIHSGNGQGRNVSRYELGQIGGNENVTLSALQMPAHTHILNAVSADGTVLQPTGAFPATSPGDPVSGSGVNIYSQAAPDVTMNPKTVASAGGSQPVNVVTPYLGINYIIAWSGIWPSRP</sequence>
<dbReference type="Pfam" id="PF07484">
    <property type="entry name" value="Collar"/>
    <property type="match status" value="1"/>
</dbReference>
<reference evidence="2 3" key="1">
    <citation type="submission" date="2020-09" db="EMBL/GenBank/DDBJ databases">
        <title>Novel species of Mucilaginibacter isolated from a glacier on the Tibetan Plateau.</title>
        <authorList>
            <person name="Liu Q."/>
            <person name="Xin Y.-H."/>
        </authorList>
    </citation>
    <scope>NUCLEOTIDE SEQUENCE [LARGE SCALE GENOMIC DNA]</scope>
    <source>
        <strain evidence="2 3">CGMCC 1.13878</strain>
    </source>
</reference>
<gene>
    <name evidence="2" type="ORF">IDJ75_05295</name>
</gene>
<dbReference type="InterPro" id="IPR037053">
    <property type="entry name" value="Phage_tail_collar_dom_sf"/>
</dbReference>
<evidence type="ECO:0000313" key="3">
    <source>
        <dbReference type="Proteomes" id="UP000618754"/>
    </source>
</evidence>
<dbReference type="Proteomes" id="UP000618754">
    <property type="component" value="Unassembled WGS sequence"/>
</dbReference>
<dbReference type="Gene3D" id="3.90.1340.10">
    <property type="entry name" value="Phage tail collar domain"/>
    <property type="match status" value="1"/>
</dbReference>
<protein>
    <submittedName>
        <fullName evidence="2">Phage tail protein</fullName>
    </submittedName>
</protein>
<accession>A0ABR7X267</accession>
<dbReference type="EMBL" id="JACWMW010000001">
    <property type="protein sequence ID" value="MBD1384685.1"/>
    <property type="molecule type" value="Genomic_DNA"/>
</dbReference>
<name>A0ABR7X267_9SPHI</name>
<comment type="caution">
    <text evidence="2">The sequence shown here is derived from an EMBL/GenBank/DDBJ whole genome shotgun (WGS) entry which is preliminary data.</text>
</comment>
<dbReference type="RefSeq" id="WP_191174544.1">
    <property type="nucleotide sequence ID" value="NZ_JACWMW010000001.1"/>
</dbReference>
<keyword evidence="3" id="KW-1185">Reference proteome</keyword>
<dbReference type="InterPro" id="IPR011083">
    <property type="entry name" value="Phage_tail_collar_dom"/>
</dbReference>